<evidence type="ECO:0000256" key="3">
    <source>
        <dbReference type="ARBA" id="ARBA00023163"/>
    </source>
</evidence>
<dbReference type="Pfam" id="PF01047">
    <property type="entry name" value="MarR"/>
    <property type="match status" value="1"/>
</dbReference>
<gene>
    <name evidence="5" type="ORF">SAMN05661086_02352</name>
</gene>
<name>A0A1I6KCS4_9FIRM</name>
<evidence type="ECO:0000256" key="1">
    <source>
        <dbReference type="ARBA" id="ARBA00023015"/>
    </source>
</evidence>
<evidence type="ECO:0000313" key="6">
    <source>
        <dbReference type="Proteomes" id="UP000199659"/>
    </source>
</evidence>
<keyword evidence="1" id="KW-0805">Transcription regulation</keyword>
<dbReference type="PANTHER" id="PTHR42756">
    <property type="entry name" value="TRANSCRIPTIONAL REGULATOR, MARR"/>
    <property type="match status" value="1"/>
</dbReference>
<feature type="domain" description="HTH marR-type" evidence="4">
    <location>
        <begin position="1"/>
        <end position="135"/>
    </location>
</feature>
<evidence type="ECO:0000259" key="4">
    <source>
        <dbReference type="PROSITE" id="PS50995"/>
    </source>
</evidence>
<evidence type="ECO:0000313" key="5">
    <source>
        <dbReference type="EMBL" id="SFR88670.1"/>
    </source>
</evidence>
<dbReference type="InterPro" id="IPR036390">
    <property type="entry name" value="WH_DNA-bd_sf"/>
</dbReference>
<dbReference type="GO" id="GO:0003700">
    <property type="term" value="F:DNA-binding transcription factor activity"/>
    <property type="evidence" value="ECO:0007669"/>
    <property type="project" value="InterPro"/>
</dbReference>
<dbReference type="SUPFAM" id="SSF46785">
    <property type="entry name" value="Winged helix' DNA-binding domain"/>
    <property type="match status" value="1"/>
</dbReference>
<accession>A0A1I6KCS4</accession>
<dbReference type="EMBL" id="FOYZ01000008">
    <property type="protein sequence ID" value="SFR88670.1"/>
    <property type="molecule type" value="Genomic_DNA"/>
</dbReference>
<dbReference type="AlphaFoldDB" id="A0A1I6KCS4"/>
<dbReference type="Gene3D" id="1.10.10.10">
    <property type="entry name" value="Winged helix-like DNA-binding domain superfamily/Winged helix DNA-binding domain"/>
    <property type="match status" value="1"/>
</dbReference>
<evidence type="ECO:0000256" key="2">
    <source>
        <dbReference type="ARBA" id="ARBA00023125"/>
    </source>
</evidence>
<dbReference type="OrthoDB" id="9808725at2"/>
<protein>
    <submittedName>
        <fullName evidence="5">DNA-binding transcriptional regulator, MarR family</fullName>
    </submittedName>
</protein>
<dbReference type="SMART" id="SM00347">
    <property type="entry name" value="HTH_MARR"/>
    <property type="match status" value="1"/>
</dbReference>
<keyword evidence="2 5" id="KW-0238">DNA-binding</keyword>
<dbReference type="PROSITE" id="PS50995">
    <property type="entry name" value="HTH_MARR_2"/>
    <property type="match status" value="1"/>
</dbReference>
<dbReference type="InterPro" id="IPR036388">
    <property type="entry name" value="WH-like_DNA-bd_sf"/>
</dbReference>
<proteinExistence type="predicted"/>
<dbReference type="RefSeq" id="WP_092560978.1">
    <property type="nucleotide sequence ID" value="NZ_FOYZ01000008.1"/>
</dbReference>
<sequence>MDRFHHYLLRLYNVHKKINLKNFNNIGLSQGQPKIIELLLYNDGCSQKDLAKACELQPATMSALLKKMENDKLIHRVSENLSNGTHITRVFMTHIGKELAFQILEYVDQVEELCFNGFSNEEKEQCLIYLNRIYKNLQN</sequence>
<keyword evidence="6" id="KW-1185">Reference proteome</keyword>
<organism evidence="5 6">
    <name type="scientific">Anaeromicropila populeti</name>
    <dbReference type="NCBI Taxonomy" id="37658"/>
    <lineage>
        <taxon>Bacteria</taxon>
        <taxon>Bacillati</taxon>
        <taxon>Bacillota</taxon>
        <taxon>Clostridia</taxon>
        <taxon>Lachnospirales</taxon>
        <taxon>Lachnospiraceae</taxon>
        <taxon>Anaeromicropila</taxon>
    </lineage>
</organism>
<dbReference type="PANTHER" id="PTHR42756:SF1">
    <property type="entry name" value="TRANSCRIPTIONAL REPRESSOR OF EMRAB OPERON"/>
    <property type="match status" value="1"/>
</dbReference>
<dbReference type="GO" id="GO:0003677">
    <property type="term" value="F:DNA binding"/>
    <property type="evidence" value="ECO:0007669"/>
    <property type="project" value="UniProtKB-KW"/>
</dbReference>
<reference evidence="5 6" key="1">
    <citation type="submission" date="2016-10" db="EMBL/GenBank/DDBJ databases">
        <authorList>
            <person name="de Groot N.N."/>
        </authorList>
    </citation>
    <scope>NUCLEOTIDE SEQUENCE [LARGE SCALE GENOMIC DNA]</scope>
    <source>
        <strain evidence="5 6">743A</strain>
    </source>
</reference>
<keyword evidence="3" id="KW-0804">Transcription</keyword>
<dbReference type="STRING" id="37658.SAMN05661086_02352"/>
<dbReference type="InterPro" id="IPR000835">
    <property type="entry name" value="HTH_MarR-typ"/>
</dbReference>
<dbReference type="Proteomes" id="UP000199659">
    <property type="component" value="Unassembled WGS sequence"/>
</dbReference>